<dbReference type="EMBL" id="QFPX01000014">
    <property type="protein sequence ID" value="PZQ53499.1"/>
    <property type="molecule type" value="Genomic_DNA"/>
</dbReference>
<dbReference type="Pfam" id="PF01039">
    <property type="entry name" value="Carboxyl_trans"/>
    <property type="match status" value="1"/>
</dbReference>
<gene>
    <name evidence="13" type="primary">accD</name>
    <name evidence="15" type="ORF">DI555_15830</name>
</gene>
<evidence type="ECO:0000256" key="8">
    <source>
        <dbReference type="ARBA" id="ARBA00022833"/>
    </source>
</evidence>
<feature type="binding site" evidence="13">
    <location>
        <position position="49"/>
    </location>
    <ligand>
        <name>Zn(2+)</name>
        <dbReference type="ChEBI" id="CHEBI:29105"/>
    </ligand>
</feature>
<dbReference type="UniPathway" id="UPA00655">
    <property type="reaction ID" value="UER00711"/>
</dbReference>
<dbReference type="GO" id="GO:0009329">
    <property type="term" value="C:acetate CoA-transferase complex"/>
    <property type="evidence" value="ECO:0007669"/>
    <property type="project" value="TreeGrafter"/>
</dbReference>
<dbReference type="InterPro" id="IPR034733">
    <property type="entry name" value="AcCoA_carboxyl_beta"/>
</dbReference>
<dbReference type="GO" id="GO:0003989">
    <property type="term" value="F:acetyl-CoA carboxylase activity"/>
    <property type="evidence" value="ECO:0007669"/>
    <property type="project" value="InterPro"/>
</dbReference>
<keyword evidence="5 13" id="KW-0547">Nucleotide-binding</keyword>
<evidence type="ECO:0000256" key="2">
    <source>
        <dbReference type="ARBA" id="ARBA00022516"/>
    </source>
</evidence>
<feature type="binding site" evidence="13">
    <location>
        <position position="27"/>
    </location>
    <ligand>
        <name>Zn(2+)</name>
        <dbReference type="ChEBI" id="CHEBI:29105"/>
    </ligand>
</feature>
<comment type="subcellular location">
    <subcellularLocation>
        <location evidence="1 13">Cytoplasm</location>
    </subcellularLocation>
</comment>
<sequence length="282" mass="30666">MSWLSKVRNSLGGLKKRDTPDNLWTKCPGCGEMLFTKEFEDNLSVCPRCQFHGRIGAQARFDQLLDAGYAVLPAARVPENPLNFRDSKKYSDRLKIARAANPFPDALTNALGTVEGRKLVLGVQDFAFMGGSMGMAVGEAFVEAVERAIAEDCGYVICTAAGGARMQEGILSLMQMPKATVAIRRLARAGLPYIVVLTDPTTGGVTASYAMLGDVQIAEPGALIGFAGQRVIQDTIREKLPDGFQRAEYLHAHGMVDMVVHRKDLKGTLASLLEYLERKEVA</sequence>
<feature type="binding site" evidence="13">
    <location>
        <position position="30"/>
    </location>
    <ligand>
        <name>Zn(2+)</name>
        <dbReference type="ChEBI" id="CHEBI:29105"/>
    </ligand>
</feature>
<feature type="domain" description="CoA carboxyltransferase N-terminal" evidence="14">
    <location>
        <begin position="23"/>
        <end position="282"/>
    </location>
</feature>
<dbReference type="InterPro" id="IPR000438">
    <property type="entry name" value="Acetyl_CoA_COase_Trfase_b_su"/>
</dbReference>
<evidence type="ECO:0000313" key="16">
    <source>
        <dbReference type="Proteomes" id="UP000249082"/>
    </source>
</evidence>
<dbReference type="HAMAP" id="MF_01395">
    <property type="entry name" value="AcetylCoA_CT_beta"/>
    <property type="match status" value="1"/>
</dbReference>
<protein>
    <recommendedName>
        <fullName evidence="13">Acetyl-coenzyme A carboxylase carboxyl transferase subunit beta</fullName>
        <shortName evidence="13">ACCase subunit beta</shortName>
        <shortName evidence="13">Acetyl-CoA carboxylase carboxyltransferase subunit beta</shortName>
        <ecNumber evidence="13">2.1.3.15</ecNumber>
    </recommendedName>
</protein>
<dbReference type="AlphaFoldDB" id="A0A2W5NMP1"/>
<keyword evidence="10 13" id="KW-0443">Lipid metabolism</keyword>
<evidence type="ECO:0000256" key="5">
    <source>
        <dbReference type="ARBA" id="ARBA00022741"/>
    </source>
</evidence>
<comment type="subunit">
    <text evidence="13">Acetyl-CoA carboxylase is a heterohexamer composed of biotin carboxyl carrier protein (AccB), biotin carboxylase (AccC) and two subunits each of ACCase subunit alpha (AccA) and ACCase subunit beta (AccD).</text>
</comment>
<dbReference type="PANTHER" id="PTHR42995:SF5">
    <property type="entry name" value="ACETYL-COENZYME A CARBOXYLASE CARBOXYL TRANSFERASE SUBUNIT BETA, CHLOROPLASTIC"/>
    <property type="match status" value="1"/>
</dbReference>
<evidence type="ECO:0000259" key="14">
    <source>
        <dbReference type="PROSITE" id="PS50980"/>
    </source>
</evidence>
<dbReference type="GO" id="GO:0006633">
    <property type="term" value="P:fatty acid biosynthetic process"/>
    <property type="evidence" value="ECO:0007669"/>
    <property type="project" value="UniProtKB-KW"/>
</dbReference>
<keyword evidence="9 13" id="KW-0067">ATP-binding</keyword>
<dbReference type="Gene3D" id="3.90.226.10">
    <property type="entry name" value="2-enoyl-CoA Hydratase, Chain A, domain 1"/>
    <property type="match status" value="1"/>
</dbReference>
<evidence type="ECO:0000256" key="4">
    <source>
        <dbReference type="ARBA" id="ARBA00022723"/>
    </source>
</evidence>
<keyword evidence="7 13" id="KW-0276">Fatty acid metabolism</keyword>
<dbReference type="InterPro" id="IPR041010">
    <property type="entry name" value="Znf-ACC"/>
</dbReference>
<organism evidence="15 16">
    <name type="scientific">Novosphingobium pentaromativorans</name>
    <dbReference type="NCBI Taxonomy" id="205844"/>
    <lineage>
        <taxon>Bacteria</taxon>
        <taxon>Pseudomonadati</taxon>
        <taxon>Pseudomonadota</taxon>
        <taxon>Alphaproteobacteria</taxon>
        <taxon>Sphingomonadales</taxon>
        <taxon>Sphingomonadaceae</taxon>
        <taxon>Novosphingobium</taxon>
    </lineage>
</organism>
<dbReference type="InterPro" id="IPR011762">
    <property type="entry name" value="COA_CT_N"/>
</dbReference>
<reference evidence="15 16" key="1">
    <citation type="submission" date="2017-08" db="EMBL/GenBank/DDBJ databases">
        <title>Infants hospitalized years apart are colonized by the same room-sourced microbial strains.</title>
        <authorList>
            <person name="Brooks B."/>
            <person name="Olm M.R."/>
            <person name="Firek B.A."/>
            <person name="Baker R."/>
            <person name="Thomas B.C."/>
            <person name="Morowitz M.J."/>
            <person name="Banfield J.F."/>
        </authorList>
    </citation>
    <scope>NUCLEOTIDE SEQUENCE [LARGE SCALE GENOMIC DNA]</scope>
    <source>
        <strain evidence="15">S2_005_002_R2_33</strain>
    </source>
</reference>
<comment type="pathway">
    <text evidence="13">Lipid metabolism; malonyl-CoA biosynthesis; malonyl-CoA from acetyl-CoA: step 1/1.</text>
</comment>
<keyword evidence="2 13" id="KW-0444">Lipid biosynthesis</keyword>
<dbReference type="PROSITE" id="PS50980">
    <property type="entry name" value="COA_CT_NTER"/>
    <property type="match status" value="1"/>
</dbReference>
<evidence type="ECO:0000256" key="10">
    <source>
        <dbReference type="ARBA" id="ARBA00023098"/>
    </source>
</evidence>
<dbReference type="GO" id="GO:0005524">
    <property type="term" value="F:ATP binding"/>
    <property type="evidence" value="ECO:0007669"/>
    <property type="project" value="UniProtKB-KW"/>
</dbReference>
<evidence type="ECO:0000256" key="12">
    <source>
        <dbReference type="ARBA" id="ARBA00025280"/>
    </source>
</evidence>
<feature type="binding site" evidence="13">
    <location>
        <position position="46"/>
    </location>
    <ligand>
        <name>Zn(2+)</name>
        <dbReference type="ChEBI" id="CHEBI:29105"/>
    </ligand>
</feature>
<accession>A0A2W5NMP1</accession>
<evidence type="ECO:0000256" key="9">
    <source>
        <dbReference type="ARBA" id="ARBA00022840"/>
    </source>
</evidence>
<dbReference type="PANTHER" id="PTHR42995">
    <property type="entry name" value="ACETYL-COENZYME A CARBOXYLASE CARBOXYL TRANSFERASE SUBUNIT BETA, CHLOROPLASTIC"/>
    <property type="match status" value="1"/>
</dbReference>
<evidence type="ECO:0000256" key="3">
    <source>
        <dbReference type="ARBA" id="ARBA00022679"/>
    </source>
</evidence>
<keyword evidence="13" id="KW-0963">Cytoplasm</keyword>
<evidence type="ECO:0000313" key="15">
    <source>
        <dbReference type="EMBL" id="PZQ53499.1"/>
    </source>
</evidence>
<dbReference type="SUPFAM" id="SSF52096">
    <property type="entry name" value="ClpP/crotonase"/>
    <property type="match status" value="1"/>
</dbReference>
<feature type="zinc finger region" description="C4-type" evidence="13">
    <location>
        <begin position="27"/>
        <end position="49"/>
    </location>
</feature>
<dbReference type="NCBIfam" id="TIGR00515">
    <property type="entry name" value="accD"/>
    <property type="match status" value="1"/>
</dbReference>
<keyword evidence="4 13" id="KW-0479">Metal-binding</keyword>
<dbReference type="InterPro" id="IPR029045">
    <property type="entry name" value="ClpP/crotonase-like_dom_sf"/>
</dbReference>
<keyword evidence="6 13" id="KW-0863">Zinc-finger</keyword>
<keyword evidence="8 13" id="KW-0862">Zinc</keyword>
<dbReference type="Proteomes" id="UP000249082">
    <property type="component" value="Unassembled WGS sequence"/>
</dbReference>
<dbReference type="GO" id="GO:0008270">
    <property type="term" value="F:zinc ion binding"/>
    <property type="evidence" value="ECO:0007669"/>
    <property type="project" value="UniProtKB-UniRule"/>
</dbReference>
<comment type="caution">
    <text evidence="15">The sequence shown here is derived from an EMBL/GenBank/DDBJ whole genome shotgun (WGS) entry which is preliminary data.</text>
</comment>
<dbReference type="GO" id="GO:2001295">
    <property type="term" value="P:malonyl-CoA biosynthetic process"/>
    <property type="evidence" value="ECO:0007669"/>
    <property type="project" value="UniProtKB-UniRule"/>
</dbReference>
<evidence type="ECO:0000256" key="11">
    <source>
        <dbReference type="ARBA" id="ARBA00023160"/>
    </source>
</evidence>
<evidence type="ECO:0000256" key="7">
    <source>
        <dbReference type="ARBA" id="ARBA00022832"/>
    </source>
</evidence>
<evidence type="ECO:0000256" key="13">
    <source>
        <dbReference type="HAMAP-Rule" id="MF_01395"/>
    </source>
</evidence>
<dbReference type="EC" id="2.1.3.15" evidence="13"/>
<dbReference type="PRINTS" id="PR01070">
    <property type="entry name" value="ACCCTRFRASEB"/>
</dbReference>
<evidence type="ECO:0000256" key="1">
    <source>
        <dbReference type="ARBA" id="ARBA00004496"/>
    </source>
</evidence>
<comment type="cofactor">
    <cofactor evidence="13">
        <name>Zn(2+)</name>
        <dbReference type="ChEBI" id="CHEBI:29105"/>
    </cofactor>
    <text evidence="13">Binds 1 zinc ion per subunit.</text>
</comment>
<keyword evidence="3 13" id="KW-0808">Transferase</keyword>
<comment type="function">
    <text evidence="12 13">Component of the acetyl coenzyme A carboxylase (ACC) complex. Biotin carboxylase (BC) catalyzes the carboxylation of biotin on its carrier protein (BCCP) and then the CO(2) group is transferred by the transcarboxylase to acetyl-CoA to form malonyl-CoA.</text>
</comment>
<evidence type="ECO:0000256" key="6">
    <source>
        <dbReference type="ARBA" id="ARBA00022771"/>
    </source>
</evidence>
<dbReference type="GO" id="GO:0016743">
    <property type="term" value="F:carboxyl- or carbamoyltransferase activity"/>
    <property type="evidence" value="ECO:0007669"/>
    <property type="project" value="UniProtKB-UniRule"/>
</dbReference>
<dbReference type="Pfam" id="PF17848">
    <property type="entry name" value="Zn_ribbon_ACC"/>
    <property type="match status" value="1"/>
</dbReference>
<keyword evidence="11 13" id="KW-0275">Fatty acid biosynthesis</keyword>
<comment type="similarity">
    <text evidence="13">Belongs to the AccD/PCCB family.</text>
</comment>
<name>A0A2W5NMP1_9SPHN</name>
<comment type="catalytic activity">
    <reaction evidence="13">
        <text>N(6)-carboxybiotinyl-L-lysyl-[protein] + acetyl-CoA = N(6)-biotinyl-L-lysyl-[protein] + malonyl-CoA</text>
        <dbReference type="Rhea" id="RHEA:54728"/>
        <dbReference type="Rhea" id="RHEA-COMP:10505"/>
        <dbReference type="Rhea" id="RHEA-COMP:10506"/>
        <dbReference type="ChEBI" id="CHEBI:57288"/>
        <dbReference type="ChEBI" id="CHEBI:57384"/>
        <dbReference type="ChEBI" id="CHEBI:83144"/>
        <dbReference type="ChEBI" id="CHEBI:83145"/>
        <dbReference type="EC" id="2.1.3.15"/>
    </reaction>
</comment>
<proteinExistence type="inferred from homology"/>